<dbReference type="STRING" id="65499.SAMN04488000_115231"/>
<feature type="compositionally biased region" description="Basic and acidic residues" evidence="1">
    <location>
        <begin position="31"/>
        <end position="40"/>
    </location>
</feature>
<organism evidence="2 3">
    <name type="scientific">Lentzea albida</name>
    <dbReference type="NCBI Taxonomy" id="65499"/>
    <lineage>
        <taxon>Bacteria</taxon>
        <taxon>Bacillati</taxon>
        <taxon>Actinomycetota</taxon>
        <taxon>Actinomycetes</taxon>
        <taxon>Pseudonocardiales</taxon>
        <taxon>Pseudonocardiaceae</taxon>
        <taxon>Lentzea</taxon>
    </lineage>
</organism>
<evidence type="ECO:0000313" key="2">
    <source>
        <dbReference type="EMBL" id="SES08074.1"/>
    </source>
</evidence>
<evidence type="ECO:0000256" key="1">
    <source>
        <dbReference type="SAM" id="MobiDB-lite"/>
    </source>
</evidence>
<dbReference type="EMBL" id="FOFV01000015">
    <property type="protein sequence ID" value="SES08074.1"/>
    <property type="molecule type" value="Genomic_DNA"/>
</dbReference>
<protein>
    <submittedName>
        <fullName evidence="2">Uncharacterized protein</fullName>
    </submittedName>
</protein>
<evidence type="ECO:0000313" key="3">
    <source>
        <dbReference type="Proteomes" id="UP000199503"/>
    </source>
</evidence>
<dbReference type="Proteomes" id="UP000199503">
    <property type="component" value="Unassembled WGS sequence"/>
</dbReference>
<accession>A0A1H9UFY0</accession>
<gene>
    <name evidence="2" type="ORF">SAMN04488000_115231</name>
</gene>
<feature type="compositionally biased region" description="Basic residues" evidence="1">
    <location>
        <begin position="41"/>
        <end position="52"/>
    </location>
</feature>
<keyword evidence="3" id="KW-1185">Reference proteome</keyword>
<proteinExistence type="predicted"/>
<reference evidence="3" key="1">
    <citation type="submission" date="2016-10" db="EMBL/GenBank/DDBJ databases">
        <authorList>
            <person name="Varghese N."/>
            <person name="Submissions S."/>
        </authorList>
    </citation>
    <scope>NUCLEOTIDE SEQUENCE [LARGE SCALE GENOMIC DNA]</scope>
    <source>
        <strain evidence="3">DSM 44437</strain>
    </source>
</reference>
<dbReference type="AlphaFoldDB" id="A0A1H9UFY0"/>
<feature type="region of interest" description="Disordered" evidence="1">
    <location>
        <begin position="31"/>
        <end position="52"/>
    </location>
</feature>
<name>A0A1H9UFY0_9PSEU</name>
<sequence>MISHHDAFAIAKYRQQDFEADAAARRLVKKAEETKAEPERRRLRLSVRVRHA</sequence>
<dbReference type="RefSeq" id="WP_177230019.1">
    <property type="nucleotide sequence ID" value="NZ_FOFV01000015.1"/>
</dbReference>